<evidence type="ECO:0000313" key="4">
    <source>
        <dbReference type="EMBL" id="KAA5546907.1"/>
    </source>
</evidence>
<feature type="domain" description="DUF1559" evidence="3">
    <location>
        <begin position="36"/>
        <end position="353"/>
    </location>
</feature>
<dbReference type="NCBIfam" id="TIGR02532">
    <property type="entry name" value="IV_pilin_GFxxxE"/>
    <property type="match status" value="1"/>
</dbReference>
<dbReference type="InterPro" id="IPR027558">
    <property type="entry name" value="Pre_pil_HX9DG_C"/>
</dbReference>
<dbReference type="Pfam" id="PF07963">
    <property type="entry name" value="N_methyl"/>
    <property type="match status" value="1"/>
</dbReference>
<comment type="caution">
    <text evidence="4">The sequence shown here is derived from an EMBL/GenBank/DDBJ whole genome shotgun (WGS) entry which is preliminary data.</text>
</comment>
<evidence type="ECO:0000259" key="3">
    <source>
        <dbReference type="Pfam" id="PF07596"/>
    </source>
</evidence>
<accession>A0A5M6DH77</accession>
<dbReference type="Pfam" id="PF07596">
    <property type="entry name" value="SBP_bac_10"/>
    <property type="match status" value="1"/>
</dbReference>
<dbReference type="PANTHER" id="PTHR30093">
    <property type="entry name" value="GENERAL SECRETION PATHWAY PROTEIN G"/>
    <property type="match status" value="1"/>
</dbReference>
<keyword evidence="5" id="KW-1185">Reference proteome</keyword>
<sequence length="397" mass="42468">MKNRFERSAFTLIELLAVIAILGVLVGILLPSVRTSRGAARRMACSNNLKQVGLAVHNYHAAFDQLPMQMGGTFDPHSNEGGQTPPGNNRYRLSYAVGLLPFLEQQALWELILEGENSDVDDVAFASMGPAPWTREYAPWQTDLPTLRCPADPGLGDPGHGRLNYAACLGDATDALDTGSIHWDASTQSWVSDRSDRVSVSGRGVFVPRQVVRFREMKDGLSNTIMAAEIATDLGDRSIATSASLRNDPNQIHQMPLLCRDQIDPDRPNFWAEPSSGGPANLGADDQKRGLRWADGAALYSSFNTILPPNRELCLAGDEAGIGMLPASSRHPGGAHCLMSDGHILFITDSIDSGDPQAGTVIKGGSGPRAPGSESPYGVWGALGTRAAAEAIDEIVN</sequence>
<keyword evidence="2" id="KW-0812">Transmembrane</keyword>
<dbReference type="NCBIfam" id="TIGR04294">
    <property type="entry name" value="pre_pil_HX9DG"/>
    <property type="match status" value="1"/>
</dbReference>
<name>A0A5M6DH77_9BACT</name>
<reference evidence="4 5" key="1">
    <citation type="submission" date="2019-08" db="EMBL/GenBank/DDBJ databases">
        <authorList>
            <person name="Dhanesh K."/>
            <person name="Kumar G."/>
            <person name="Sasikala C."/>
            <person name="Venkata Ramana C."/>
        </authorList>
    </citation>
    <scope>NUCLEOTIDE SEQUENCE [LARGE SCALE GENOMIC DNA]</scope>
    <source>
        <strain evidence="4 5">JC645</strain>
    </source>
</reference>
<dbReference type="Proteomes" id="UP000324479">
    <property type="component" value="Unassembled WGS sequence"/>
</dbReference>
<keyword evidence="2" id="KW-0472">Membrane</keyword>
<feature type="region of interest" description="Disordered" evidence="1">
    <location>
        <begin position="266"/>
        <end position="286"/>
    </location>
</feature>
<dbReference type="InterPro" id="IPR045584">
    <property type="entry name" value="Pilin-like"/>
</dbReference>
<protein>
    <submittedName>
        <fullName evidence="4">DUF1559 domain-containing protein</fullName>
    </submittedName>
</protein>
<evidence type="ECO:0000313" key="5">
    <source>
        <dbReference type="Proteomes" id="UP000324479"/>
    </source>
</evidence>
<keyword evidence="2" id="KW-1133">Transmembrane helix</keyword>
<dbReference type="EMBL" id="VWOX01000001">
    <property type="protein sequence ID" value="KAA5546907.1"/>
    <property type="molecule type" value="Genomic_DNA"/>
</dbReference>
<dbReference type="SUPFAM" id="SSF54523">
    <property type="entry name" value="Pili subunits"/>
    <property type="match status" value="1"/>
</dbReference>
<proteinExistence type="predicted"/>
<evidence type="ECO:0000256" key="1">
    <source>
        <dbReference type="SAM" id="MobiDB-lite"/>
    </source>
</evidence>
<dbReference type="AlphaFoldDB" id="A0A5M6DH77"/>
<dbReference type="InterPro" id="IPR011453">
    <property type="entry name" value="DUF1559"/>
</dbReference>
<gene>
    <name evidence="4" type="ORF">FYK55_00305</name>
</gene>
<evidence type="ECO:0000256" key="2">
    <source>
        <dbReference type="SAM" id="Phobius"/>
    </source>
</evidence>
<organism evidence="4 5">
    <name type="scientific">Roseiconus nitratireducens</name>
    <dbReference type="NCBI Taxonomy" id="2605748"/>
    <lineage>
        <taxon>Bacteria</taxon>
        <taxon>Pseudomonadati</taxon>
        <taxon>Planctomycetota</taxon>
        <taxon>Planctomycetia</taxon>
        <taxon>Pirellulales</taxon>
        <taxon>Pirellulaceae</taxon>
        <taxon>Roseiconus</taxon>
    </lineage>
</organism>
<dbReference type="Gene3D" id="3.30.700.10">
    <property type="entry name" value="Glycoprotein, Type 4 Pilin"/>
    <property type="match status" value="1"/>
</dbReference>
<dbReference type="InterPro" id="IPR012902">
    <property type="entry name" value="N_methyl_site"/>
</dbReference>
<feature type="transmembrane region" description="Helical" evidence="2">
    <location>
        <begin position="12"/>
        <end position="33"/>
    </location>
</feature>
<dbReference type="PANTHER" id="PTHR30093:SF2">
    <property type="entry name" value="TYPE II SECRETION SYSTEM PROTEIN H"/>
    <property type="match status" value="1"/>
</dbReference>
<dbReference type="RefSeq" id="WP_150074014.1">
    <property type="nucleotide sequence ID" value="NZ_VWOX01000001.1"/>
</dbReference>